<dbReference type="EMBL" id="JBHSXI010000012">
    <property type="protein sequence ID" value="MFC6889821.1"/>
    <property type="molecule type" value="Genomic_DNA"/>
</dbReference>
<proteinExistence type="predicted"/>
<feature type="region of interest" description="Disordered" evidence="1">
    <location>
        <begin position="1"/>
        <end position="27"/>
    </location>
</feature>
<feature type="compositionally biased region" description="Basic and acidic residues" evidence="1">
    <location>
        <begin position="13"/>
        <end position="22"/>
    </location>
</feature>
<organism evidence="3 4">
    <name type="scientific">Halorubrum trueperi</name>
    <dbReference type="NCBI Taxonomy" id="2004704"/>
    <lineage>
        <taxon>Archaea</taxon>
        <taxon>Methanobacteriati</taxon>
        <taxon>Methanobacteriota</taxon>
        <taxon>Stenosarchaea group</taxon>
        <taxon>Halobacteria</taxon>
        <taxon>Halobacteriales</taxon>
        <taxon>Haloferacaceae</taxon>
        <taxon>Halorubrum</taxon>
    </lineage>
</organism>
<feature type="transmembrane region" description="Helical" evidence="2">
    <location>
        <begin position="109"/>
        <end position="130"/>
    </location>
</feature>
<keyword evidence="2" id="KW-0812">Transmembrane</keyword>
<comment type="caution">
    <text evidence="3">The sequence shown here is derived from an EMBL/GenBank/DDBJ whole genome shotgun (WGS) entry which is preliminary data.</text>
</comment>
<accession>A0ABD5UNJ9</accession>
<feature type="transmembrane region" description="Helical" evidence="2">
    <location>
        <begin position="31"/>
        <end position="54"/>
    </location>
</feature>
<gene>
    <name evidence="3" type="ORF">ACFQEY_12445</name>
</gene>
<reference evidence="3 4" key="1">
    <citation type="journal article" date="2019" name="Int. J. Syst. Evol. Microbiol.">
        <title>The Global Catalogue of Microorganisms (GCM) 10K type strain sequencing project: providing services to taxonomists for standard genome sequencing and annotation.</title>
        <authorList>
            <consortium name="The Broad Institute Genomics Platform"/>
            <consortium name="The Broad Institute Genome Sequencing Center for Infectious Disease"/>
            <person name="Wu L."/>
            <person name="Ma J."/>
        </authorList>
    </citation>
    <scope>NUCLEOTIDE SEQUENCE [LARGE SCALE GENOMIC DNA]</scope>
    <source>
        <strain evidence="3 4">Y73</strain>
    </source>
</reference>
<feature type="transmembrane region" description="Helical" evidence="2">
    <location>
        <begin position="150"/>
        <end position="175"/>
    </location>
</feature>
<evidence type="ECO:0000313" key="4">
    <source>
        <dbReference type="Proteomes" id="UP001596333"/>
    </source>
</evidence>
<keyword evidence="4" id="KW-1185">Reference proteome</keyword>
<name>A0ABD5UNJ9_9EURY</name>
<evidence type="ECO:0000313" key="3">
    <source>
        <dbReference type="EMBL" id="MFC6889821.1"/>
    </source>
</evidence>
<dbReference type="AlphaFoldDB" id="A0ABD5UNJ9"/>
<keyword evidence="2" id="KW-0472">Membrane</keyword>
<protein>
    <submittedName>
        <fullName evidence="3">Uncharacterized protein</fullName>
    </submittedName>
</protein>
<evidence type="ECO:0000256" key="2">
    <source>
        <dbReference type="SAM" id="Phobius"/>
    </source>
</evidence>
<evidence type="ECO:0000256" key="1">
    <source>
        <dbReference type="SAM" id="MobiDB-lite"/>
    </source>
</evidence>
<dbReference type="RefSeq" id="WP_379768985.1">
    <property type="nucleotide sequence ID" value="NZ_JBHSXI010000012.1"/>
</dbReference>
<dbReference type="Proteomes" id="UP001596333">
    <property type="component" value="Unassembled WGS sequence"/>
</dbReference>
<feature type="transmembrane region" description="Helical" evidence="2">
    <location>
        <begin position="74"/>
        <end position="97"/>
    </location>
</feature>
<sequence>MSNPECESAQDESADRTNDGRGTRTVPSRCPWAAVAGAAAVVLLASLLPVPVVAPGGSTGIDPLPAGVSLTVPFHLAGYALLSVLAARASLASWPAIRRGDRENDNGNGAGIVVASGTGIVVATAVGFGVELAQSTIPWRSFAWGDVAVNAVGATAGVVIAGVFAAAVAVAATAVGDRRSR</sequence>
<keyword evidence="2" id="KW-1133">Transmembrane helix</keyword>